<evidence type="ECO:0000256" key="1">
    <source>
        <dbReference type="SAM" id="SignalP"/>
    </source>
</evidence>
<dbReference type="PROSITE" id="PS51257">
    <property type="entry name" value="PROKAR_LIPOPROTEIN"/>
    <property type="match status" value="1"/>
</dbReference>
<dbReference type="EMBL" id="JBHTKI010000012">
    <property type="protein sequence ID" value="MFD1031559.1"/>
    <property type="molecule type" value="Genomic_DNA"/>
</dbReference>
<organism evidence="2 3">
    <name type="scientific">Metaplanococcus flavidus</name>
    <dbReference type="NCBI Taxonomy" id="569883"/>
    <lineage>
        <taxon>Bacteria</taxon>
        <taxon>Bacillati</taxon>
        <taxon>Bacillota</taxon>
        <taxon>Bacilli</taxon>
        <taxon>Bacillales</taxon>
        <taxon>Caryophanaceae</taxon>
        <taxon>Metaplanococcus</taxon>
    </lineage>
</organism>
<proteinExistence type="predicted"/>
<name>A0ABW3LCE5_9BACL</name>
<feature type="chain" id="PRO_5045850979" description="Lipoprotein" evidence="1">
    <location>
        <begin position="24"/>
        <end position="186"/>
    </location>
</feature>
<feature type="signal peptide" evidence="1">
    <location>
        <begin position="1"/>
        <end position="23"/>
    </location>
</feature>
<evidence type="ECO:0000313" key="3">
    <source>
        <dbReference type="Proteomes" id="UP001597109"/>
    </source>
</evidence>
<protein>
    <recommendedName>
        <fullName evidence="4">Lipoprotein</fullName>
    </recommendedName>
</protein>
<keyword evidence="3" id="KW-1185">Reference proteome</keyword>
<keyword evidence="1" id="KW-0732">Signal</keyword>
<comment type="caution">
    <text evidence="2">The sequence shown here is derived from an EMBL/GenBank/DDBJ whole genome shotgun (WGS) entry which is preliminary data.</text>
</comment>
<dbReference type="RefSeq" id="WP_144840079.1">
    <property type="nucleotide sequence ID" value="NZ_JBHTKI010000012.1"/>
</dbReference>
<dbReference type="Proteomes" id="UP001597109">
    <property type="component" value="Unassembled WGS sequence"/>
</dbReference>
<reference evidence="3" key="1">
    <citation type="journal article" date="2019" name="Int. J. Syst. Evol. Microbiol.">
        <title>The Global Catalogue of Microorganisms (GCM) 10K type strain sequencing project: providing services to taxonomists for standard genome sequencing and annotation.</title>
        <authorList>
            <consortium name="The Broad Institute Genomics Platform"/>
            <consortium name="The Broad Institute Genome Sequencing Center for Infectious Disease"/>
            <person name="Wu L."/>
            <person name="Ma J."/>
        </authorList>
    </citation>
    <scope>NUCLEOTIDE SEQUENCE [LARGE SCALE GENOMIC DNA]</scope>
    <source>
        <strain evidence="3">CCUG 56756</strain>
    </source>
</reference>
<accession>A0ABW3LCE5</accession>
<evidence type="ECO:0000313" key="2">
    <source>
        <dbReference type="EMBL" id="MFD1031559.1"/>
    </source>
</evidence>
<gene>
    <name evidence="2" type="ORF">ACFQ1X_08975</name>
</gene>
<evidence type="ECO:0008006" key="4">
    <source>
        <dbReference type="Google" id="ProtNLM"/>
    </source>
</evidence>
<sequence length="186" mass="20534">MKKLTYLLFLLPFLILTACSSEAADSTSAIEDRAAEEFEAEISVPEFEDYPIVSAEIVSVPMASLKELHVNYASEKGALLSDEDIAKYEENADSEVIYGVYESESSFFNMVYDETEKFSGDGSHETETIDGVDVQYLEADSGGNAFLMAFFNAEAGSYTFEFALDEDLTREKAFEMIGTVIGDADM</sequence>